<evidence type="ECO:0000313" key="10">
    <source>
        <dbReference type="Proteomes" id="UP000295008"/>
    </source>
</evidence>
<gene>
    <name evidence="9" type="ORF">EDC14_1003170</name>
</gene>
<dbReference type="OrthoDB" id="9783295at2"/>
<keyword evidence="2 7" id="KW-0813">Transport</keyword>
<comment type="similarity">
    <text evidence="7">Belongs to the binding-protein-dependent transport system permease family.</text>
</comment>
<dbReference type="GO" id="GO:0005886">
    <property type="term" value="C:plasma membrane"/>
    <property type="evidence" value="ECO:0007669"/>
    <property type="project" value="UniProtKB-SubCell"/>
</dbReference>
<feature type="transmembrane region" description="Helical" evidence="7">
    <location>
        <begin position="38"/>
        <end position="57"/>
    </location>
</feature>
<dbReference type="InterPro" id="IPR000515">
    <property type="entry name" value="MetI-like"/>
</dbReference>
<evidence type="ECO:0000259" key="8">
    <source>
        <dbReference type="PROSITE" id="PS50928"/>
    </source>
</evidence>
<comment type="subcellular location">
    <subcellularLocation>
        <location evidence="1 7">Cell membrane</location>
        <topology evidence="1 7">Multi-pass membrane protein</topology>
    </subcellularLocation>
</comment>
<protein>
    <submittedName>
        <fullName evidence="9">NitT/TauT family transport system permease protein</fullName>
    </submittedName>
</protein>
<evidence type="ECO:0000256" key="6">
    <source>
        <dbReference type="ARBA" id="ARBA00023136"/>
    </source>
</evidence>
<accession>A0A4R1S7D2</accession>
<reference evidence="9 10" key="1">
    <citation type="submission" date="2019-03" db="EMBL/GenBank/DDBJ databases">
        <title>Genomic Encyclopedia of Type Strains, Phase IV (KMG-IV): sequencing the most valuable type-strain genomes for metagenomic binning, comparative biology and taxonomic classification.</title>
        <authorList>
            <person name="Goeker M."/>
        </authorList>
    </citation>
    <scope>NUCLEOTIDE SEQUENCE [LARGE SCALE GENOMIC DNA]</scope>
    <source>
        <strain evidence="9 10">LX-B</strain>
    </source>
</reference>
<evidence type="ECO:0000256" key="5">
    <source>
        <dbReference type="ARBA" id="ARBA00022989"/>
    </source>
</evidence>
<keyword evidence="3" id="KW-1003">Cell membrane</keyword>
<dbReference type="CDD" id="cd06261">
    <property type="entry name" value="TM_PBP2"/>
    <property type="match status" value="1"/>
</dbReference>
<organism evidence="9 10">
    <name type="scientific">Hydrogenispora ethanolica</name>
    <dbReference type="NCBI Taxonomy" id="1082276"/>
    <lineage>
        <taxon>Bacteria</taxon>
        <taxon>Bacillati</taxon>
        <taxon>Bacillota</taxon>
        <taxon>Hydrogenispora</taxon>
    </lineage>
</organism>
<keyword evidence="10" id="KW-1185">Reference proteome</keyword>
<keyword evidence="5 7" id="KW-1133">Transmembrane helix</keyword>
<keyword evidence="4 7" id="KW-0812">Transmembrane</keyword>
<evidence type="ECO:0000256" key="1">
    <source>
        <dbReference type="ARBA" id="ARBA00004651"/>
    </source>
</evidence>
<dbReference type="AlphaFoldDB" id="A0A4R1S7D2"/>
<dbReference type="Proteomes" id="UP000295008">
    <property type="component" value="Unassembled WGS sequence"/>
</dbReference>
<comment type="caution">
    <text evidence="9">The sequence shown here is derived from an EMBL/GenBank/DDBJ whole genome shotgun (WGS) entry which is preliminary data.</text>
</comment>
<feature type="transmembrane region" description="Helical" evidence="7">
    <location>
        <begin position="100"/>
        <end position="119"/>
    </location>
</feature>
<dbReference type="EMBL" id="SLUN01000003">
    <property type="protein sequence ID" value="TCL75238.1"/>
    <property type="molecule type" value="Genomic_DNA"/>
</dbReference>
<evidence type="ECO:0000256" key="7">
    <source>
        <dbReference type="RuleBase" id="RU363032"/>
    </source>
</evidence>
<dbReference type="SUPFAM" id="SSF161098">
    <property type="entry name" value="MetI-like"/>
    <property type="match status" value="1"/>
</dbReference>
<dbReference type="PANTHER" id="PTHR30151:SF19">
    <property type="entry name" value="ABC TRANSPORTER PERMEASE"/>
    <property type="match status" value="1"/>
</dbReference>
<feature type="transmembrane region" description="Helical" evidence="7">
    <location>
        <begin position="156"/>
        <end position="177"/>
    </location>
</feature>
<proteinExistence type="inferred from homology"/>
<dbReference type="PROSITE" id="PS50928">
    <property type="entry name" value="ABC_TM1"/>
    <property type="match status" value="1"/>
</dbReference>
<feature type="transmembrane region" description="Helical" evidence="7">
    <location>
        <begin position="248"/>
        <end position="272"/>
    </location>
</feature>
<dbReference type="RefSeq" id="WP_132012907.1">
    <property type="nucleotide sequence ID" value="NZ_SLUN01000003.1"/>
</dbReference>
<evidence type="ECO:0000256" key="4">
    <source>
        <dbReference type="ARBA" id="ARBA00022692"/>
    </source>
</evidence>
<dbReference type="GO" id="GO:0055085">
    <property type="term" value="P:transmembrane transport"/>
    <property type="evidence" value="ECO:0007669"/>
    <property type="project" value="InterPro"/>
</dbReference>
<feature type="transmembrane region" description="Helical" evidence="7">
    <location>
        <begin position="131"/>
        <end position="150"/>
    </location>
</feature>
<feature type="transmembrane region" description="Helical" evidence="7">
    <location>
        <begin position="198"/>
        <end position="228"/>
    </location>
</feature>
<name>A0A4R1S7D2_HYDET</name>
<feature type="domain" description="ABC transmembrane type-1" evidence="8">
    <location>
        <begin position="92"/>
        <end position="272"/>
    </location>
</feature>
<dbReference type="Pfam" id="PF00528">
    <property type="entry name" value="BPD_transp_1"/>
    <property type="match status" value="1"/>
</dbReference>
<evidence type="ECO:0000256" key="2">
    <source>
        <dbReference type="ARBA" id="ARBA00022448"/>
    </source>
</evidence>
<dbReference type="Gene3D" id="1.10.3720.10">
    <property type="entry name" value="MetI-like"/>
    <property type="match status" value="1"/>
</dbReference>
<keyword evidence="6 7" id="KW-0472">Membrane</keyword>
<dbReference type="InterPro" id="IPR035906">
    <property type="entry name" value="MetI-like_sf"/>
</dbReference>
<evidence type="ECO:0000313" key="9">
    <source>
        <dbReference type="EMBL" id="TCL75238.1"/>
    </source>
</evidence>
<evidence type="ECO:0000256" key="3">
    <source>
        <dbReference type="ARBA" id="ARBA00022475"/>
    </source>
</evidence>
<dbReference type="PANTHER" id="PTHR30151">
    <property type="entry name" value="ALKANE SULFONATE ABC TRANSPORTER-RELATED, MEMBRANE SUBUNIT"/>
    <property type="match status" value="1"/>
</dbReference>
<sequence length="286" mass="31424">MRLRCEEGSGGPWRRWLRRGAVSEFHGCYLETVRRQELLIRFYQCLLLVALVAFWEIGANFKWINAFITSQPSKIGAMIAQLQATGKLWPHIVTTVGETTLGFILGTLSGTIIAVLLWWSRTIAEVLDPYIVVLNSIPKVALGPIFIVWLGAGTPAIIAMALGISVIVTIMMVFNGFNEVHPDKIRLLKSFGASRGQILRKVTLPASVPTIIAALKVNLGLSLVGTIVGEFLVSKEGLGYLIVYGGQVFNMSLVMASVIILCVVAVVMYYAVSLLEKKFVRWKGNS</sequence>